<dbReference type="GO" id="GO:0005829">
    <property type="term" value="C:cytosol"/>
    <property type="evidence" value="ECO:0007669"/>
    <property type="project" value="TreeGrafter"/>
</dbReference>
<gene>
    <name evidence="2" type="ordered locus">Dalk_1047</name>
</gene>
<organism evidence="2 3">
    <name type="scientific">Desulfatibacillum aliphaticivorans</name>
    <dbReference type="NCBI Taxonomy" id="218208"/>
    <lineage>
        <taxon>Bacteria</taxon>
        <taxon>Pseudomonadati</taxon>
        <taxon>Thermodesulfobacteriota</taxon>
        <taxon>Desulfobacteria</taxon>
        <taxon>Desulfobacterales</taxon>
        <taxon>Desulfatibacillaceae</taxon>
        <taxon>Desulfatibacillum</taxon>
    </lineage>
</organism>
<dbReference type="SMART" id="SM00100">
    <property type="entry name" value="cNMP"/>
    <property type="match status" value="1"/>
</dbReference>
<protein>
    <submittedName>
        <fullName evidence="2">Cyclic nucleotide-binding protein</fullName>
    </submittedName>
</protein>
<dbReference type="CDD" id="cd00038">
    <property type="entry name" value="CAP_ED"/>
    <property type="match status" value="1"/>
</dbReference>
<dbReference type="InterPro" id="IPR000595">
    <property type="entry name" value="cNMP-bd_dom"/>
</dbReference>
<keyword evidence="3" id="KW-1185">Reference proteome</keyword>
<dbReference type="PANTHER" id="PTHR24567:SF26">
    <property type="entry name" value="REGULATORY PROTEIN YEIL"/>
    <property type="match status" value="1"/>
</dbReference>
<proteinExistence type="predicted"/>
<dbReference type="PANTHER" id="PTHR24567">
    <property type="entry name" value="CRP FAMILY TRANSCRIPTIONAL REGULATORY PROTEIN"/>
    <property type="match status" value="1"/>
</dbReference>
<dbReference type="InterPro" id="IPR050397">
    <property type="entry name" value="Env_Response_Regulators"/>
</dbReference>
<dbReference type="InterPro" id="IPR014710">
    <property type="entry name" value="RmlC-like_jellyroll"/>
</dbReference>
<evidence type="ECO:0000259" key="1">
    <source>
        <dbReference type="PROSITE" id="PS50042"/>
    </source>
</evidence>
<feature type="domain" description="Cyclic nucleotide-binding" evidence="1">
    <location>
        <begin position="17"/>
        <end position="136"/>
    </location>
</feature>
<dbReference type="AlphaFoldDB" id="B8FK75"/>
<dbReference type="InterPro" id="IPR018490">
    <property type="entry name" value="cNMP-bd_dom_sf"/>
</dbReference>
<dbReference type="PROSITE" id="PS50042">
    <property type="entry name" value="CNMP_BINDING_3"/>
    <property type="match status" value="1"/>
</dbReference>
<dbReference type="SUPFAM" id="SSF51206">
    <property type="entry name" value="cAMP-binding domain-like"/>
    <property type="match status" value="1"/>
</dbReference>
<reference evidence="2 3" key="1">
    <citation type="journal article" date="2012" name="Environ. Microbiol.">
        <title>The genome sequence of Desulfatibacillum alkenivorans AK-01: a blueprint for anaerobic alkane oxidation.</title>
        <authorList>
            <person name="Callaghan A.V."/>
            <person name="Morris B.E."/>
            <person name="Pereira I.A."/>
            <person name="McInerney M.J."/>
            <person name="Austin R.N."/>
            <person name="Groves J.T."/>
            <person name="Kukor J.J."/>
            <person name="Suflita J.M."/>
            <person name="Young L.Y."/>
            <person name="Zylstra G.J."/>
            <person name="Wawrik B."/>
        </authorList>
    </citation>
    <scope>NUCLEOTIDE SEQUENCE [LARGE SCALE GENOMIC DNA]</scope>
    <source>
        <strain evidence="2 3">AK-01</strain>
    </source>
</reference>
<evidence type="ECO:0000313" key="2">
    <source>
        <dbReference type="EMBL" id="ACL02750.1"/>
    </source>
</evidence>
<dbReference type="Proteomes" id="UP000000739">
    <property type="component" value="Chromosome"/>
</dbReference>
<dbReference type="Gene3D" id="2.60.120.10">
    <property type="entry name" value="Jelly Rolls"/>
    <property type="match status" value="1"/>
</dbReference>
<evidence type="ECO:0000313" key="3">
    <source>
        <dbReference type="Proteomes" id="UP000000739"/>
    </source>
</evidence>
<dbReference type="HOGENOM" id="CLU_075053_16_3_7"/>
<accession>B8FK75</accession>
<name>B8FK75_DESAL</name>
<dbReference type="Pfam" id="PF00027">
    <property type="entry name" value="cNMP_binding"/>
    <property type="match status" value="1"/>
</dbReference>
<dbReference type="KEGG" id="dal:Dalk_1047"/>
<sequence>MTCEFSQNLDILRQIDLFSALPIESLKVFALMSSREKYKAGDVLFQQGEDDGQAFYIFSGAGELVYKGDGPEEVIRTVGAGQMIGATAILGEVPRLFSFRAVTELECFLMEREKFRTTLEQFPAILPKIIKTLVQKIHAREKVFLTSRNPDCEACKKNLGVIFD</sequence>
<dbReference type="GO" id="GO:0003700">
    <property type="term" value="F:DNA-binding transcription factor activity"/>
    <property type="evidence" value="ECO:0007669"/>
    <property type="project" value="TreeGrafter"/>
</dbReference>
<dbReference type="EMBL" id="CP001322">
    <property type="protein sequence ID" value="ACL02750.1"/>
    <property type="molecule type" value="Genomic_DNA"/>
</dbReference>
<dbReference type="eggNOG" id="COG0664">
    <property type="taxonomic scope" value="Bacteria"/>
</dbReference>